<evidence type="ECO:0000256" key="3">
    <source>
        <dbReference type="ARBA" id="ARBA00022679"/>
    </source>
</evidence>
<keyword evidence="4" id="KW-0547">Nucleotide-binding</keyword>
<dbReference type="SUPFAM" id="SSF54211">
    <property type="entry name" value="Ribosomal protein S5 domain 2-like"/>
    <property type="match status" value="1"/>
</dbReference>
<dbReference type="GO" id="GO:0016301">
    <property type="term" value="F:kinase activity"/>
    <property type="evidence" value="ECO:0007669"/>
    <property type="project" value="UniProtKB-KW"/>
</dbReference>
<name>A0ABY0IC33_9BACT</name>
<evidence type="ECO:0000256" key="9">
    <source>
        <dbReference type="ARBA" id="ARBA00029438"/>
    </source>
</evidence>
<evidence type="ECO:0000256" key="1">
    <source>
        <dbReference type="ARBA" id="ARBA00022490"/>
    </source>
</evidence>
<accession>A0ABY0IC33</accession>
<dbReference type="PRINTS" id="PR00959">
    <property type="entry name" value="MEVGALKINASE"/>
</dbReference>
<gene>
    <name evidence="11" type="ORF">DAY19_11120</name>
</gene>
<dbReference type="PANTHER" id="PTHR43290:SF2">
    <property type="entry name" value="MEVALONATE KINASE"/>
    <property type="match status" value="1"/>
</dbReference>
<dbReference type="Proteomes" id="UP000443582">
    <property type="component" value="Unassembled WGS sequence"/>
</dbReference>
<dbReference type="PANTHER" id="PTHR43290">
    <property type="entry name" value="MEVALONATE KINASE"/>
    <property type="match status" value="1"/>
</dbReference>
<evidence type="ECO:0000256" key="6">
    <source>
        <dbReference type="ARBA" id="ARBA00022840"/>
    </source>
</evidence>
<evidence type="ECO:0000313" key="12">
    <source>
        <dbReference type="Proteomes" id="UP000443582"/>
    </source>
</evidence>
<reference evidence="12" key="1">
    <citation type="journal article" date="2019" name="Int. J. Syst. Evol. Microbiol.">
        <title>Halobacteriovorax valvorus sp. nov., a novel prokaryotic predator isolated from coastal seawater of China.</title>
        <authorList>
            <person name="Chen M.-X."/>
        </authorList>
    </citation>
    <scope>NUCLEOTIDE SEQUENCE [LARGE SCALE GENOMIC DNA]</scope>
    <source>
        <strain evidence="12">BL9</strain>
    </source>
</reference>
<dbReference type="InterPro" id="IPR014721">
    <property type="entry name" value="Ribsml_uS5_D2-typ_fold_subgr"/>
</dbReference>
<evidence type="ECO:0000256" key="7">
    <source>
        <dbReference type="ARBA" id="ARBA00022842"/>
    </source>
</evidence>
<keyword evidence="8" id="KW-0443">Lipid metabolism</keyword>
<dbReference type="InterPro" id="IPR020568">
    <property type="entry name" value="Ribosomal_Su5_D2-typ_SF"/>
</dbReference>
<keyword evidence="6" id="KW-0067">ATP-binding</keyword>
<dbReference type="EMBL" id="QDKL01000003">
    <property type="protein sequence ID" value="RZF20530.1"/>
    <property type="molecule type" value="Genomic_DNA"/>
</dbReference>
<proteinExistence type="predicted"/>
<evidence type="ECO:0000313" key="11">
    <source>
        <dbReference type="EMBL" id="RZF20530.1"/>
    </source>
</evidence>
<dbReference type="InterPro" id="IPR006205">
    <property type="entry name" value="Mev_gal_kin"/>
</dbReference>
<evidence type="ECO:0000256" key="2">
    <source>
        <dbReference type="ARBA" id="ARBA00022516"/>
    </source>
</evidence>
<comment type="pathway">
    <text evidence="9">Isoprenoid biosynthesis; isopentenyl diphosphate biosynthesis via mevalonate pathway; isopentenyl diphosphate from (R)-mevalonate: step 1/3.</text>
</comment>
<dbReference type="SUPFAM" id="SSF55060">
    <property type="entry name" value="GHMP Kinase, C-terminal domain"/>
    <property type="match status" value="1"/>
</dbReference>
<dbReference type="Pfam" id="PF00288">
    <property type="entry name" value="GHMP_kinases_N"/>
    <property type="match status" value="1"/>
</dbReference>
<keyword evidence="7" id="KW-0460">Magnesium</keyword>
<keyword evidence="3" id="KW-0808">Transferase</keyword>
<keyword evidence="12" id="KW-1185">Reference proteome</keyword>
<dbReference type="InterPro" id="IPR036554">
    <property type="entry name" value="GHMP_kinase_C_sf"/>
</dbReference>
<sequence>MEGGNSFNAKILLFGEYSIIRSSKALAMPYSLFDGKLNFPDEQGAGIDSELTAFSQYLKQQHDKGNLSFDFDHQSFSFDISSGLRFKSTIPQGYGVGSSGALCAAVFDRYAKIQDDQKNDISFLKECFKEMESHFHGSSSGVDPLISYLNVALLIDSQKQLTEVFLDKKTDGPGVFLLNTGRARRTEPLVNLFMEKCSSKDFAYLCDRVLTPISDECIQHYINNDKEALWKKFKELSAFQFEHFNPMIPALYRDLWTKGLETDRFYLKLCGAGGGGFLLGLAPNLNDLPQELKGNEVRPV</sequence>
<evidence type="ECO:0000256" key="5">
    <source>
        <dbReference type="ARBA" id="ARBA00022777"/>
    </source>
</evidence>
<dbReference type="RefSeq" id="WP_115362434.1">
    <property type="nucleotide sequence ID" value="NZ_QDKL01000003.1"/>
</dbReference>
<keyword evidence="2" id="KW-0444">Lipid biosynthesis</keyword>
<dbReference type="Gene3D" id="3.30.230.10">
    <property type="match status" value="1"/>
</dbReference>
<evidence type="ECO:0000256" key="4">
    <source>
        <dbReference type="ARBA" id="ARBA00022741"/>
    </source>
</evidence>
<evidence type="ECO:0000256" key="8">
    <source>
        <dbReference type="ARBA" id="ARBA00023098"/>
    </source>
</evidence>
<dbReference type="InterPro" id="IPR006204">
    <property type="entry name" value="GHMP_kinase_N_dom"/>
</dbReference>
<keyword evidence="1" id="KW-0963">Cytoplasm</keyword>
<comment type="caution">
    <text evidence="11">The sequence shown here is derived from an EMBL/GenBank/DDBJ whole genome shotgun (WGS) entry which is preliminary data.</text>
</comment>
<organism evidence="11 12">
    <name type="scientific">Halobacteriovorax vibrionivorans</name>
    <dbReference type="NCBI Taxonomy" id="2152716"/>
    <lineage>
        <taxon>Bacteria</taxon>
        <taxon>Pseudomonadati</taxon>
        <taxon>Bdellovibrionota</taxon>
        <taxon>Bacteriovoracia</taxon>
        <taxon>Bacteriovoracales</taxon>
        <taxon>Halobacteriovoraceae</taxon>
        <taxon>Halobacteriovorax</taxon>
    </lineage>
</organism>
<evidence type="ECO:0000259" key="10">
    <source>
        <dbReference type="Pfam" id="PF00288"/>
    </source>
</evidence>
<keyword evidence="5 11" id="KW-0418">Kinase</keyword>
<feature type="domain" description="GHMP kinase N-terminal" evidence="10">
    <location>
        <begin position="84"/>
        <end position="148"/>
    </location>
</feature>
<protein>
    <submittedName>
        <fullName evidence="11">Mevalonate kinase</fullName>
    </submittedName>
</protein>